<evidence type="ECO:0000313" key="2">
    <source>
        <dbReference type="EMBL" id="KAK8787961.1"/>
    </source>
</evidence>
<feature type="chain" id="PRO_5043008116" description="Secreted protein" evidence="1">
    <location>
        <begin position="19"/>
        <end position="80"/>
    </location>
</feature>
<organism evidence="2 3">
    <name type="scientific">Amblyomma americanum</name>
    <name type="common">Lone star tick</name>
    <dbReference type="NCBI Taxonomy" id="6943"/>
    <lineage>
        <taxon>Eukaryota</taxon>
        <taxon>Metazoa</taxon>
        <taxon>Ecdysozoa</taxon>
        <taxon>Arthropoda</taxon>
        <taxon>Chelicerata</taxon>
        <taxon>Arachnida</taxon>
        <taxon>Acari</taxon>
        <taxon>Parasitiformes</taxon>
        <taxon>Ixodida</taxon>
        <taxon>Ixodoidea</taxon>
        <taxon>Ixodidae</taxon>
        <taxon>Amblyomminae</taxon>
        <taxon>Amblyomma</taxon>
    </lineage>
</organism>
<sequence>MTFCLSLTYLLLTTCKLCEKECAYNASLLMCRCIRVDVALPYEVDWDKQPSGKRRFCDADIARQYPASPLVAAFCQRYVS</sequence>
<proteinExistence type="predicted"/>
<feature type="signal peptide" evidence="1">
    <location>
        <begin position="1"/>
        <end position="18"/>
    </location>
</feature>
<name>A0AAQ4FMJ8_AMBAM</name>
<dbReference type="EMBL" id="JARKHS020001252">
    <property type="protein sequence ID" value="KAK8787961.1"/>
    <property type="molecule type" value="Genomic_DNA"/>
</dbReference>
<protein>
    <recommendedName>
        <fullName evidence="4">Secreted protein</fullName>
    </recommendedName>
</protein>
<keyword evidence="1" id="KW-0732">Signal</keyword>
<evidence type="ECO:0000313" key="3">
    <source>
        <dbReference type="Proteomes" id="UP001321473"/>
    </source>
</evidence>
<evidence type="ECO:0008006" key="4">
    <source>
        <dbReference type="Google" id="ProtNLM"/>
    </source>
</evidence>
<keyword evidence="3" id="KW-1185">Reference proteome</keyword>
<accession>A0AAQ4FMJ8</accession>
<dbReference type="AlphaFoldDB" id="A0AAQ4FMJ8"/>
<evidence type="ECO:0000256" key="1">
    <source>
        <dbReference type="SAM" id="SignalP"/>
    </source>
</evidence>
<reference evidence="2 3" key="1">
    <citation type="journal article" date="2023" name="Arcadia Sci">
        <title>De novo assembly of a long-read Amblyomma americanum tick genome.</title>
        <authorList>
            <person name="Chou S."/>
            <person name="Poskanzer K.E."/>
            <person name="Rollins M."/>
            <person name="Thuy-Boun P.S."/>
        </authorList>
    </citation>
    <scope>NUCLEOTIDE SEQUENCE [LARGE SCALE GENOMIC DNA]</scope>
    <source>
        <strain evidence="2">F_SG_1</strain>
        <tissue evidence="2">Salivary glands</tissue>
    </source>
</reference>
<dbReference type="Proteomes" id="UP001321473">
    <property type="component" value="Unassembled WGS sequence"/>
</dbReference>
<comment type="caution">
    <text evidence="2">The sequence shown here is derived from an EMBL/GenBank/DDBJ whole genome shotgun (WGS) entry which is preliminary data.</text>
</comment>
<gene>
    <name evidence="2" type="ORF">V5799_022264</name>
</gene>